<dbReference type="Proteomes" id="UP001181622">
    <property type="component" value="Unassembled WGS sequence"/>
</dbReference>
<protein>
    <submittedName>
        <fullName evidence="2">Uncharacterized protein</fullName>
    </submittedName>
</protein>
<proteinExistence type="predicted"/>
<accession>A0ABU1DGH4</accession>
<evidence type="ECO:0000313" key="2">
    <source>
        <dbReference type="EMBL" id="MDR4307229.1"/>
    </source>
</evidence>
<gene>
    <name evidence="2" type="ORF">IHQ68_11425</name>
</gene>
<keyword evidence="3" id="KW-1185">Reference proteome</keyword>
<feature type="compositionally biased region" description="Polar residues" evidence="1">
    <location>
        <begin position="60"/>
        <end position="69"/>
    </location>
</feature>
<evidence type="ECO:0000256" key="1">
    <source>
        <dbReference type="SAM" id="MobiDB-lite"/>
    </source>
</evidence>
<feature type="region of interest" description="Disordered" evidence="1">
    <location>
        <begin position="27"/>
        <end position="69"/>
    </location>
</feature>
<name>A0ABU1DGH4_9HYPH</name>
<comment type="caution">
    <text evidence="2">The sequence shown here is derived from an EMBL/GenBank/DDBJ whole genome shotgun (WGS) entry which is preliminary data.</text>
</comment>
<dbReference type="RefSeq" id="WP_309391882.1">
    <property type="nucleotide sequence ID" value="NZ_JADBEO010000021.1"/>
</dbReference>
<dbReference type="EMBL" id="JADBEO010000021">
    <property type="protein sequence ID" value="MDR4307229.1"/>
    <property type="molecule type" value="Genomic_DNA"/>
</dbReference>
<feature type="compositionally biased region" description="Basic and acidic residues" evidence="1">
    <location>
        <begin position="42"/>
        <end position="59"/>
    </location>
</feature>
<reference evidence="2" key="1">
    <citation type="submission" date="2020-10" db="EMBL/GenBank/DDBJ databases">
        <authorList>
            <person name="Abbas A."/>
            <person name="Razzaq R."/>
            <person name="Waqas M."/>
            <person name="Abbas N."/>
            <person name="Nielsen T.K."/>
            <person name="Hansen L.H."/>
            <person name="Hussain S."/>
            <person name="Shahid M."/>
        </authorList>
    </citation>
    <scope>NUCLEOTIDE SEQUENCE</scope>
    <source>
        <strain evidence="2">S14</strain>
    </source>
</reference>
<sequence>PVTGQAAWYDLRVKIEKADCEQVCSPSFPPLPNPPHMPQRPDVLRFEAGGRENPWDKRPANSSGRRAAS</sequence>
<evidence type="ECO:0000313" key="3">
    <source>
        <dbReference type="Proteomes" id="UP001181622"/>
    </source>
</evidence>
<organism evidence="2 3">
    <name type="scientific">Chelatococcus sambhunathii</name>
    <dbReference type="NCBI Taxonomy" id="363953"/>
    <lineage>
        <taxon>Bacteria</taxon>
        <taxon>Pseudomonadati</taxon>
        <taxon>Pseudomonadota</taxon>
        <taxon>Alphaproteobacteria</taxon>
        <taxon>Hyphomicrobiales</taxon>
        <taxon>Chelatococcaceae</taxon>
        <taxon>Chelatococcus</taxon>
    </lineage>
</organism>
<feature type="compositionally biased region" description="Pro residues" evidence="1">
    <location>
        <begin position="27"/>
        <end position="38"/>
    </location>
</feature>
<feature type="non-terminal residue" evidence="2">
    <location>
        <position position="1"/>
    </location>
</feature>